<dbReference type="Proteomes" id="UP001161325">
    <property type="component" value="Unassembled WGS sequence"/>
</dbReference>
<accession>A0AA37QGL8</accession>
<sequence length="229" mass="26219">MTTSTFKIPLAEFIDHSRVRLYREQGVPESDIALSTASGMDARDVRRLRETTAARSLLIIVRCPKPEGRALQGELPPKPVTVHHKSKDFGLVEAKDRRPGDPSVYLSDYDLMGLWRYEGSRYRPLPLKNFPGAFDRTTSFEAWTIVKRLNQQLKAPFQHGCQDDLGSTWMHPGVSARDHFALFDRGRALHVDAFTDLARWYRQRGMAWHYLPSGRHPWPPLPERADGRG</sequence>
<evidence type="ECO:0000313" key="2">
    <source>
        <dbReference type="Proteomes" id="UP001161325"/>
    </source>
</evidence>
<dbReference type="AlphaFoldDB" id="A0AA37QGL8"/>
<dbReference type="RefSeq" id="WP_284349888.1">
    <property type="nucleotide sequence ID" value="NZ_BRXS01000003.1"/>
</dbReference>
<gene>
    <name evidence="1" type="ORF">rosag_19460</name>
</gene>
<organism evidence="1 2">
    <name type="scientific">Roseisolibacter agri</name>
    <dbReference type="NCBI Taxonomy" id="2014610"/>
    <lineage>
        <taxon>Bacteria</taxon>
        <taxon>Pseudomonadati</taxon>
        <taxon>Gemmatimonadota</taxon>
        <taxon>Gemmatimonadia</taxon>
        <taxon>Gemmatimonadales</taxon>
        <taxon>Gemmatimonadaceae</taxon>
        <taxon>Roseisolibacter</taxon>
    </lineage>
</organism>
<comment type="caution">
    <text evidence="1">The sequence shown here is derived from an EMBL/GenBank/DDBJ whole genome shotgun (WGS) entry which is preliminary data.</text>
</comment>
<name>A0AA37QGL8_9BACT</name>
<proteinExistence type="predicted"/>
<keyword evidence="2" id="KW-1185">Reference proteome</keyword>
<reference evidence="1" key="1">
    <citation type="submission" date="2022-08" db="EMBL/GenBank/DDBJ databases">
        <title>Draft genome sequencing of Roseisolibacter agri AW1220.</title>
        <authorList>
            <person name="Tobiishi Y."/>
            <person name="Tonouchi A."/>
        </authorList>
    </citation>
    <scope>NUCLEOTIDE SEQUENCE</scope>
    <source>
        <strain evidence="1">AW1220</strain>
    </source>
</reference>
<protein>
    <submittedName>
        <fullName evidence="1">Uncharacterized protein</fullName>
    </submittedName>
</protein>
<evidence type="ECO:0000313" key="1">
    <source>
        <dbReference type="EMBL" id="GLC25433.1"/>
    </source>
</evidence>
<dbReference type="EMBL" id="BRXS01000003">
    <property type="protein sequence ID" value="GLC25433.1"/>
    <property type="molecule type" value="Genomic_DNA"/>
</dbReference>